<name>A0ABT4XLE6_9PSED</name>
<gene>
    <name evidence="1" type="ORF">PH586_21710</name>
</gene>
<dbReference type="RefSeq" id="WP_271349891.1">
    <property type="nucleotide sequence ID" value="NZ_JAQJZJ010000014.1"/>
</dbReference>
<protein>
    <submittedName>
        <fullName evidence="1">Uncharacterized protein</fullName>
    </submittedName>
</protein>
<organism evidence="1 2">
    <name type="scientific">Pseudomonas aestuarii</name>
    <dbReference type="NCBI Taxonomy" id="3018340"/>
    <lineage>
        <taxon>Bacteria</taxon>
        <taxon>Pseudomonadati</taxon>
        <taxon>Pseudomonadota</taxon>
        <taxon>Gammaproteobacteria</taxon>
        <taxon>Pseudomonadales</taxon>
        <taxon>Pseudomonadaceae</taxon>
        <taxon>Pseudomonas</taxon>
    </lineage>
</organism>
<sequence length="51" mass="5642">MQATIKALEIDGQAQRCYHLSERATAPLAIAATRQFNGFCPSSAAFMRKRL</sequence>
<accession>A0ABT4XLE6</accession>
<keyword evidence="2" id="KW-1185">Reference proteome</keyword>
<dbReference type="Proteomes" id="UP001212042">
    <property type="component" value="Unassembled WGS sequence"/>
</dbReference>
<proteinExistence type="predicted"/>
<evidence type="ECO:0000313" key="1">
    <source>
        <dbReference type="EMBL" id="MDA7089000.1"/>
    </source>
</evidence>
<dbReference type="EMBL" id="JAQJZJ010000014">
    <property type="protein sequence ID" value="MDA7089000.1"/>
    <property type="molecule type" value="Genomic_DNA"/>
</dbReference>
<evidence type="ECO:0000313" key="2">
    <source>
        <dbReference type="Proteomes" id="UP001212042"/>
    </source>
</evidence>
<comment type="caution">
    <text evidence="1">The sequence shown here is derived from an EMBL/GenBank/DDBJ whole genome shotgun (WGS) entry which is preliminary data.</text>
</comment>
<reference evidence="1 2" key="1">
    <citation type="submission" date="2023-01" db="EMBL/GenBank/DDBJ databases">
        <title>Pseudomonas SA3-5T sp. nov., isolated from tidal flat sediment.</title>
        <authorList>
            <person name="Kim H.S."/>
            <person name="Kim J.-S."/>
            <person name="Suh M.K."/>
            <person name="Eom M.K."/>
            <person name="Lee J.-S."/>
        </authorList>
    </citation>
    <scope>NUCLEOTIDE SEQUENCE [LARGE SCALE GENOMIC DNA]</scope>
    <source>
        <strain evidence="1 2">SA3-5</strain>
    </source>
</reference>